<dbReference type="OMA" id="AFNKIMM"/>
<dbReference type="RefSeq" id="XP_007699234.1">
    <property type="nucleotide sequence ID" value="XM_007701044.1"/>
</dbReference>
<accession>M2SBF6</accession>
<dbReference type="Pfam" id="PF20237">
    <property type="entry name" value="DUF6594"/>
    <property type="match status" value="1"/>
</dbReference>
<dbReference type="GeneID" id="19136408"/>
<evidence type="ECO:0000259" key="2">
    <source>
        <dbReference type="Pfam" id="PF20237"/>
    </source>
</evidence>
<dbReference type="AlphaFoldDB" id="M2SBF6"/>
<evidence type="ECO:0000313" key="3">
    <source>
        <dbReference type="EMBL" id="EMD64613.1"/>
    </source>
</evidence>
<dbReference type="HOGENOM" id="CLU_953455_0_0_1"/>
<keyword evidence="4" id="KW-1185">Reference proteome</keyword>
<dbReference type="KEGG" id="bsc:COCSADRAFT_312678"/>
<dbReference type="EMBL" id="KB445642">
    <property type="protein sequence ID" value="EMD64613.1"/>
    <property type="molecule type" value="Genomic_DNA"/>
</dbReference>
<protein>
    <recommendedName>
        <fullName evidence="2">DUF6594 domain-containing protein</fullName>
    </recommendedName>
</protein>
<dbReference type="eggNOG" id="ENOG502SIXV">
    <property type="taxonomic scope" value="Eukaryota"/>
</dbReference>
<proteinExistence type="predicted"/>
<keyword evidence="1" id="KW-0812">Transmembrane</keyword>
<feature type="domain" description="DUF6594" evidence="2">
    <location>
        <begin position="25"/>
        <end position="294"/>
    </location>
</feature>
<feature type="transmembrane region" description="Helical" evidence="1">
    <location>
        <begin position="256"/>
        <end position="276"/>
    </location>
</feature>
<gene>
    <name evidence="3" type="ORF">COCSADRAFT_312678</name>
</gene>
<sequence length="310" mass="35568">MDELPIDNARQSLKISTHINFQDAWIASTANKNITLHSFRRFKTTHLLNLRFLEDEIAQMDHILYKAGLSLGLPISSSNRLGLKKSTGELNFPKTDEVITQKFIEKLRNLLKEYDEALDAFNKIMMMETNSLIDDELLSSIHSDLSLRKPIKPCEMYKTRLVRVDLGTRARTDPFQRWLHKSLRRFRLRKLLRKSQDIEDPVKVRMKHHYDHYQPWLYPDTLLIAEITGRLLTAAFTAVFLIAPLVVLSHESSKNIQLAIIAAWILGLSFLVSLFLKVTSFEMMAVAAAYAAILSVFVSNVPTDTKTVVN</sequence>
<feature type="transmembrane region" description="Helical" evidence="1">
    <location>
        <begin position="283"/>
        <end position="301"/>
    </location>
</feature>
<dbReference type="PANTHER" id="PTHR34502">
    <property type="entry name" value="DUF6594 DOMAIN-CONTAINING PROTEIN-RELATED"/>
    <property type="match status" value="1"/>
</dbReference>
<dbReference type="PANTHER" id="PTHR34502:SF5">
    <property type="entry name" value="DUF6594 DOMAIN-CONTAINING PROTEIN"/>
    <property type="match status" value="1"/>
</dbReference>
<dbReference type="Proteomes" id="UP000016934">
    <property type="component" value="Unassembled WGS sequence"/>
</dbReference>
<evidence type="ECO:0000313" key="4">
    <source>
        <dbReference type="Proteomes" id="UP000016934"/>
    </source>
</evidence>
<name>M2SBF6_COCSN</name>
<organism evidence="3 4">
    <name type="scientific">Cochliobolus sativus (strain ND90Pr / ATCC 201652)</name>
    <name type="common">Common root rot and spot blotch fungus</name>
    <name type="synonym">Bipolaris sorokiniana</name>
    <dbReference type="NCBI Taxonomy" id="665912"/>
    <lineage>
        <taxon>Eukaryota</taxon>
        <taxon>Fungi</taxon>
        <taxon>Dikarya</taxon>
        <taxon>Ascomycota</taxon>
        <taxon>Pezizomycotina</taxon>
        <taxon>Dothideomycetes</taxon>
        <taxon>Pleosporomycetidae</taxon>
        <taxon>Pleosporales</taxon>
        <taxon>Pleosporineae</taxon>
        <taxon>Pleosporaceae</taxon>
        <taxon>Bipolaris</taxon>
    </lineage>
</organism>
<reference evidence="3 4" key="1">
    <citation type="journal article" date="2012" name="PLoS Pathog.">
        <title>Diverse lifestyles and strategies of plant pathogenesis encoded in the genomes of eighteen Dothideomycetes fungi.</title>
        <authorList>
            <person name="Ohm R.A."/>
            <person name="Feau N."/>
            <person name="Henrissat B."/>
            <person name="Schoch C.L."/>
            <person name="Horwitz B.A."/>
            <person name="Barry K.W."/>
            <person name="Condon B.J."/>
            <person name="Copeland A.C."/>
            <person name="Dhillon B."/>
            <person name="Glaser F."/>
            <person name="Hesse C.N."/>
            <person name="Kosti I."/>
            <person name="LaButti K."/>
            <person name="Lindquist E.A."/>
            <person name="Lucas S."/>
            <person name="Salamov A.A."/>
            <person name="Bradshaw R.E."/>
            <person name="Ciuffetti L."/>
            <person name="Hamelin R.C."/>
            <person name="Kema G.H.J."/>
            <person name="Lawrence C."/>
            <person name="Scott J.A."/>
            <person name="Spatafora J.W."/>
            <person name="Turgeon B.G."/>
            <person name="de Wit P.J.G.M."/>
            <person name="Zhong S."/>
            <person name="Goodwin S.B."/>
            <person name="Grigoriev I.V."/>
        </authorList>
    </citation>
    <scope>NUCLEOTIDE SEQUENCE [LARGE SCALE GENOMIC DNA]</scope>
    <source>
        <strain evidence="4">ND90Pr / ATCC 201652</strain>
    </source>
</reference>
<dbReference type="InterPro" id="IPR046529">
    <property type="entry name" value="DUF6594"/>
</dbReference>
<keyword evidence="1" id="KW-0472">Membrane</keyword>
<keyword evidence="1" id="KW-1133">Transmembrane helix</keyword>
<evidence type="ECO:0000256" key="1">
    <source>
        <dbReference type="SAM" id="Phobius"/>
    </source>
</evidence>
<feature type="transmembrane region" description="Helical" evidence="1">
    <location>
        <begin position="231"/>
        <end position="250"/>
    </location>
</feature>
<dbReference type="OrthoDB" id="3546297at2759"/>
<reference evidence="4" key="2">
    <citation type="journal article" date="2013" name="PLoS Genet.">
        <title>Comparative genome structure, secondary metabolite, and effector coding capacity across Cochliobolus pathogens.</title>
        <authorList>
            <person name="Condon B.J."/>
            <person name="Leng Y."/>
            <person name="Wu D."/>
            <person name="Bushley K.E."/>
            <person name="Ohm R.A."/>
            <person name="Otillar R."/>
            <person name="Martin J."/>
            <person name="Schackwitz W."/>
            <person name="Grimwood J."/>
            <person name="MohdZainudin N."/>
            <person name="Xue C."/>
            <person name="Wang R."/>
            <person name="Manning V.A."/>
            <person name="Dhillon B."/>
            <person name="Tu Z.J."/>
            <person name="Steffenson B.J."/>
            <person name="Salamov A."/>
            <person name="Sun H."/>
            <person name="Lowry S."/>
            <person name="LaButti K."/>
            <person name="Han J."/>
            <person name="Copeland A."/>
            <person name="Lindquist E."/>
            <person name="Barry K."/>
            <person name="Schmutz J."/>
            <person name="Baker S.E."/>
            <person name="Ciuffetti L.M."/>
            <person name="Grigoriev I.V."/>
            <person name="Zhong S."/>
            <person name="Turgeon B.G."/>
        </authorList>
    </citation>
    <scope>NUCLEOTIDE SEQUENCE [LARGE SCALE GENOMIC DNA]</scope>
    <source>
        <strain evidence="4">ND90Pr / ATCC 201652</strain>
    </source>
</reference>